<gene>
    <name evidence="1" type="ORF">KY290_021587</name>
</gene>
<keyword evidence="2" id="KW-1185">Reference proteome</keyword>
<proteinExistence type="predicted"/>
<dbReference type="EMBL" id="JAIVGD010000015">
    <property type="protein sequence ID" value="KAH0758094.1"/>
    <property type="molecule type" value="Genomic_DNA"/>
</dbReference>
<organism evidence="1 2">
    <name type="scientific">Solanum tuberosum</name>
    <name type="common">Potato</name>
    <dbReference type="NCBI Taxonomy" id="4113"/>
    <lineage>
        <taxon>Eukaryota</taxon>
        <taxon>Viridiplantae</taxon>
        <taxon>Streptophyta</taxon>
        <taxon>Embryophyta</taxon>
        <taxon>Tracheophyta</taxon>
        <taxon>Spermatophyta</taxon>
        <taxon>Magnoliopsida</taxon>
        <taxon>eudicotyledons</taxon>
        <taxon>Gunneridae</taxon>
        <taxon>Pentapetalae</taxon>
        <taxon>asterids</taxon>
        <taxon>lamiids</taxon>
        <taxon>Solanales</taxon>
        <taxon>Solanaceae</taxon>
        <taxon>Solanoideae</taxon>
        <taxon>Solaneae</taxon>
        <taxon>Solanum</taxon>
    </lineage>
</organism>
<evidence type="ECO:0000313" key="2">
    <source>
        <dbReference type="Proteomes" id="UP000826656"/>
    </source>
</evidence>
<reference evidence="1 2" key="1">
    <citation type="journal article" date="2021" name="bioRxiv">
        <title>Chromosome-scale and haplotype-resolved genome assembly of a tetraploid potato cultivar.</title>
        <authorList>
            <person name="Sun H."/>
            <person name="Jiao W.-B."/>
            <person name="Krause K."/>
            <person name="Campoy J.A."/>
            <person name="Goel M."/>
            <person name="Folz-Donahue K."/>
            <person name="Kukat C."/>
            <person name="Huettel B."/>
            <person name="Schneeberger K."/>
        </authorList>
    </citation>
    <scope>NUCLEOTIDE SEQUENCE [LARGE SCALE GENOMIC DNA]</scope>
    <source>
        <strain evidence="1">SolTubOtavaFocal</strain>
        <tissue evidence="1">Leaves</tissue>
    </source>
</reference>
<sequence length="61" mass="7086">MLQQSIEKVEGRLFYQHTKKTEFMHKNPLEELTHRSSLDRPGQSRIPTSALYKSNVLDDGV</sequence>
<protein>
    <submittedName>
        <fullName evidence="1">Uncharacterized protein</fullName>
    </submittedName>
</protein>
<dbReference type="Proteomes" id="UP000826656">
    <property type="component" value="Unassembled WGS sequence"/>
</dbReference>
<name>A0ABQ7V3J0_SOLTU</name>
<accession>A0ABQ7V3J0</accession>
<evidence type="ECO:0000313" key="1">
    <source>
        <dbReference type="EMBL" id="KAH0758094.1"/>
    </source>
</evidence>
<comment type="caution">
    <text evidence="1">The sequence shown here is derived from an EMBL/GenBank/DDBJ whole genome shotgun (WGS) entry which is preliminary data.</text>
</comment>